<evidence type="ECO:0000313" key="3">
    <source>
        <dbReference type="EMBL" id="KAG0122878.1"/>
    </source>
</evidence>
<dbReference type="Pfam" id="PF15255">
    <property type="entry name" value="CAP-ZIP_m"/>
    <property type="match status" value="1"/>
</dbReference>
<feature type="region of interest" description="Disordered" evidence="1">
    <location>
        <begin position="642"/>
        <end position="665"/>
    </location>
</feature>
<proteinExistence type="predicted"/>
<feature type="compositionally biased region" description="Basic and acidic residues" evidence="1">
    <location>
        <begin position="290"/>
        <end position="300"/>
    </location>
</feature>
<comment type="caution">
    <text evidence="3">The sequence shown here is derived from an EMBL/GenBank/DDBJ whole genome shotgun (WGS) entry which is preliminary data.</text>
</comment>
<feature type="domain" description="FAM21/CAPZIP" evidence="2">
    <location>
        <begin position="81"/>
        <end position="176"/>
    </location>
</feature>
<feature type="region of interest" description="Disordered" evidence="1">
    <location>
        <begin position="107"/>
        <end position="388"/>
    </location>
</feature>
<feature type="non-terminal residue" evidence="3">
    <location>
        <position position="1"/>
    </location>
</feature>
<accession>A0A835TYB9</accession>
<feature type="compositionally biased region" description="Basic and acidic residues" evidence="1">
    <location>
        <begin position="333"/>
        <end position="349"/>
    </location>
</feature>
<feature type="region of interest" description="Disordered" evidence="1">
    <location>
        <begin position="1"/>
        <end position="79"/>
    </location>
</feature>
<feature type="compositionally biased region" description="Basic residues" evidence="1">
    <location>
        <begin position="158"/>
        <end position="175"/>
    </location>
</feature>
<evidence type="ECO:0000259" key="2">
    <source>
        <dbReference type="Pfam" id="PF15255"/>
    </source>
</evidence>
<dbReference type="OrthoDB" id="9450049at2759"/>
<feature type="compositionally biased region" description="Low complexity" evidence="1">
    <location>
        <begin position="128"/>
        <end position="140"/>
    </location>
</feature>
<organism evidence="3">
    <name type="scientific">Lamprotornis superbus</name>
    <dbReference type="NCBI Taxonomy" id="245042"/>
    <lineage>
        <taxon>Eukaryota</taxon>
        <taxon>Metazoa</taxon>
        <taxon>Chordata</taxon>
        <taxon>Craniata</taxon>
        <taxon>Vertebrata</taxon>
        <taxon>Euteleostomi</taxon>
        <taxon>Archelosauria</taxon>
        <taxon>Archosauria</taxon>
        <taxon>Dinosauria</taxon>
        <taxon>Saurischia</taxon>
        <taxon>Theropoda</taxon>
        <taxon>Coelurosauria</taxon>
        <taxon>Aves</taxon>
        <taxon>Neognathae</taxon>
        <taxon>Neoaves</taxon>
        <taxon>Telluraves</taxon>
        <taxon>Australaves</taxon>
        <taxon>Passeriformes</taxon>
        <taxon>Sturnidae</taxon>
        <taxon>Lamprotornis</taxon>
    </lineage>
</organism>
<name>A0A835TYB9_9PASS</name>
<protein>
    <submittedName>
        <fullName evidence="3">CapZ-interacting protein</fullName>
    </submittedName>
</protein>
<evidence type="ECO:0000256" key="1">
    <source>
        <dbReference type="SAM" id="MobiDB-lite"/>
    </source>
</evidence>
<feature type="compositionally biased region" description="Basic and acidic residues" evidence="1">
    <location>
        <begin position="237"/>
        <end position="278"/>
    </location>
</feature>
<feature type="compositionally biased region" description="Basic and acidic residues" evidence="1">
    <location>
        <begin position="208"/>
        <end position="230"/>
    </location>
</feature>
<dbReference type="InterPro" id="IPR029341">
    <property type="entry name" value="FAM21/CAPZIP"/>
</dbReference>
<feature type="compositionally biased region" description="Basic and acidic residues" evidence="1">
    <location>
        <begin position="58"/>
        <end position="70"/>
    </location>
</feature>
<reference evidence="3" key="1">
    <citation type="submission" date="2020-10" db="EMBL/GenBank/DDBJ databases">
        <title>Feather gene expression reveals the developmental basis of iridescence in African starlings.</title>
        <authorList>
            <person name="Rubenstein D.R."/>
        </authorList>
    </citation>
    <scope>NUCLEOTIDE SEQUENCE</scope>
    <source>
        <strain evidence="3">SS15</strain>
        <tissue evidence="3">Liver</tissue>
    </source>
</reference>
<dbReference type="EMBL" id="JADDUC010000032">
    <property type="protein sequence ID" value="KAG0122878.1"/>
    <property type="molecule type" value="Genomic_DNA"/>
</dbReference>
<gene>
    <name evidence="3" type="ORF">IHE44_008193</name>
</gene>
<sequence>MENRPAETNSEVDKSASPSVAQLAGKFKEQAANIPGKEVPPHKPTRRKPPCSLPLFSHKTETSDNDEQKRSPNACPIPKVKVKSSPMIEKLQANLAFAPAALLPGVSPKSPGMKVLVSPFSTPPSTPTSPGTQSQPSETPVSFDQPPESTQLQFYNKVRTRGSIKRRPPSRRFRRSLSEYGDGEDLGVNLSSPENGAREDEVFGPNGKTEEVETGSKEEKKKSGSDEKPASRTGSSRSEDEEKGSKEQKKQAESDEKPPSRRGSSRSEDGERGEKQAEEITPCKNNTGNTKEEEVCHDAPGEENSPQPPSGNNEMCDSPQGEEQQSTACEQGEGDKEKEEAEAETKESTENTDTQRTSDTEEAALAPAPLQDAVGLGTASEPSVRGAECRNPLRSRLITELSGNSLALCFAPSYFGTAGKRDCLQSLQRSRLRCWLAFLGDICGLRDLIIAVLEPTATTTHGPPASSSCSKIPDLEGLLVHQSFSLPNSIQSVLKLLVCGDQEPLIIETCIAGQAAIIGCPLFLHSAMSHLDVSGCALLYIQIYGCLCRERVCVSRAREWKYGGEKRINKWWNKTKAKQKSLCFVSSWRDEETRERTDRTGSSRQKKGTSKFKFNMREQLLRNREDFLKKVWDAEAWKLEDVRTSSGSGHVQDRAHQGQAGFKPG</sequence>
<feature type="compositionally biased region" description="Polar residues" evidence="1">
    <location>
        <begin position="310"/>
        <end position="329"/>
    </location>
</feature>
<dbReference type="AlphaFoldDB" id="A0A835TYB9"/>